<organism evidence="2 4">
    <name type="scientific">Bifidobacterium longum subsp. infantis</name>
    <dbReference type="NCBI Taxonomy" id="1682"/>
    <lineage>
        <taxon>Bacteria</taxon>
        <taxon>Bacillati</taxon>
        <taxon>Actinomycetota</taxon>
        <taxon>Actinomycetes</taxon>
        <taxon>Bifidobacteriales</taxon>
        <taxon>Bifidobacteriaceae</taxon>
        <taxon>Bifidobacterium</taxon>
    </lineage>
</organism>
<reference evidence="2 4" key="2">
    <citation type="submission" date="2019-07" db="EMBL/GenBank/DDBJ databases">
        <authorList>
            <person name="Hibberd C M."/>
            <person name="Gehrig L. J."/>
            <person name="Chang H.-W."/>
            <person name="Venkatesh S."/>
        </authorList>
    </citation>
    <scope>NUCLEOTIDE SEQUENCE [LARGE SCALE GENOMIC DNA]</scope>
    <source>
        <strain evidence="2">Bifidobacterium_longum_subsp_infantis_JG_Bg463</strain>
    </source>
</reference>
<proteinExistence type="predicted"/>
<keyword evidence="3" id="KW-1185">Reference proteome</keyword>
<dbReference type="AlphaFoldDB" id="A0A564V928"/>
<dbReference type="Proteomes" id="UP000043107">
    <property type="component" value="Unassembled WGS sequence"/>
</dbReference>
<gene>
    <name evidence="1" type="ORF">BLIC_c01430</name>
    <name evidence="2" type="ORF">BLJG463_00444</name>
</gene>
<evidence type="ECO:0000313" key="4">
    <source>
        <dbReference type="Proteomes" id="UP000345266"/>
    </source>
</evidence>
<name>A0A564V928_BIFLI</name>
<evidence type="ECO:0000313" key="1">
    <source>
        <dbReference type="EMBL" id="CEF01905.1"/>
    </source>
</evidence>
<sequence>MASKGNESRQIGRRELKKALAGYLDGRNGRIDINAMGDYLFDRMNPVPIVGYCRRCGDECFNLVDGLCPLCTDELEYERSGGYQW</sequence>
<accession>A0A564V928</accession>
<evidence type="ECO:0000313" key="2">
    <source>
        <dbReference type="EMBL" id="VUX29841.1"/>
    </source>
</evidence>
<reference evidence="1 3" key="1">
    <citation type="submission" date="2014-09" db="EMBL/GenBank/DDBJ databases">
        <authorList>
            <person name="Bertelli C."/>
        </authorList>
    </citation>
    <scope>NUCLEOTIDE SEQUENCE [LARGE SCALE GENOMIC DNA]</scope>
    <source>
        <strain evidence="1 3">BIC1401111250</strain>
    </source>
</reference>
<dbReference type="Proteomes" id="UP000345266">
    <property type="component" value="Unassembled WGS sequence"/>
</dbReference>
<evidence type="ECO:0000313" key="3">
    <source>
        <dbReference type="Proteomes" id="UP000043107"/>
    </source>
</evidence>
<dbReference type="EMBL" id="CABHNT010000006">
    <property type="protein sequence ID" value="VUX29841.1"/>
    <property type="molecule type" value="Genomic_DNA"/>
</dbReference>
<dbReference type="EMBL" id="CCWP01000029">
    <property type="protein sequence ID" value="CEF01905.1"/>
    <property type="molecule type" value="Genomic_DNA"/>
</dbReference>
<protein>
    <submittedName>
        <fullName evidence="2">Uncharacterized protein</fullName>
    </submittedName>
</protein>
<dbReference type="RefSeq" id="WP_012577649.1">
    <property type="nucleotide sequence ID" value="NZ_CABHND010000002.1"/>
</dbReference>